<accession>A0ABZ2L1D1</accession>
<keyword evidence="7" id="KW-1185">Reference proteome</keyword>
<evidence type="ECO:0000313" key="7">
    <source>
        <dbReference type="Proteomes" id="UP001374803"/>
    </source>
</evidence>
<dbReference type="InterPro" id="IPR036388">
    <property type="entry name" value="WH-like_DNA-bd_sf"/>
</dbReference>
<organism evidence="6 7">
    <name type="scientific">Pendulispora rubella</name>
    <dbReference type="NCBI Taxonomy" id="2741070"/>
    <lineage>
        <taxon>Bacteria</taxon>
        <taxon>Pseudomonadati</taxon>
        <taxon>Myxococcota</taxon>
        <taxon>Myxococcia</taxon>
        <taxon>Myxococcales</taxon>
        <taxon>Sorangiineae</taxon>
        <taxon>Pendulisporaceae</taxon>
        <taxon>Pendulispora</taxon>
    </lineage>
</organism>
<gene>
    <name evidence="6" type="ORF">LVJ94_48140</name>
</gene>
<dbReference type="SUPFAM" id="SSF46785">
    <property type="entry name" value="Winged helix' DNA-binding domain"/>
    <property type="match status" value="1"/>
</dbReference>
<protein>
    <submittedName>
        <fullName evidence="6">LysR family transcriptional regulator</fullName>
    </submittedName>
</protein>
<keyword evidence="2" id="KW-0805">Transcription regulation</keyword>
<keyword evidence="4" id="KW-0804">Transcription</keyword>
<dbReference type="Pfam" id="PF00126">
    <property type="entry name" value="HTH_1"/>
    <property type="match status" value="1"/>
</dbReference>
<dbReference type="Pfam" id="PF03466">
    <property type="entry name" value="LysR_substrate"/>
    <property type="match status" value="1"/>
</dbReference>
<evidence type="ECO:0000313" key="6">
    <source>
        <dbReference type="EMBL" id="WXB04653.1"/>
    </source>
</evidence>
<evidence type="ECO:0000256" key="3">
    <source>
        <dbReference type="ARBA" id="ARBA00023125"/>
    </source>
</evidence>
<keyword evidence="3" id="KW-0238">DNA-binding</keyword>
<dbReference type="InterPro" id="IPR000847">
    <property type="entry name" value="LysR_HTH_N"/>
</dbReference>
<dbReference type="InterPro" id="IPR058163">
    <property type="entry name" value="LysR-type_TF_proteobact-type"/>
</dbReference>
<dbReference type="Gene3D" id="1.10.10.10">
    <property type="entry name" value="Winged helix-like DNA-binding domain superfamily/Winged helix DNA-binding domain"/>
    <property type="match status" value="1"/>
</dbReference>
<sequence length="307" mass="33822">MTDALQRLSWDDLRIIKAIGEGGGLAAAATALGVNHSTISRRLAVVEETVGVVLFDRRRRGYVPTGPGTDMIALADRIENDILHVVRRISGHAQGHKGDLRVTTSDALLLDFLTPIIADFRTRNPEIRIDMIVGNQALNLARGDSDIAFRATLLPQENLFGRKLATVAWAIYGRRIDYVGASPSRQELYQRQWVSYGKGLSGLKAYEFVNEHVPREKVTYRSDSVAGVASAIAAGMGVGFLPCMHGDLVPGLLRVSPVEPEIFDELWVLTHPDIRKSGRVYAFMSHCAEAIAKQRGFIEGKEMRNFA</sequence>
<dbReference type="SUPFAM" id="SSF53850">
    <property type="entry name" value="Periplasmic binding protein-like II"/>
    <property type="match status" value="1"/>
</dbReference>
<reference evidence="6" key="1">
    <citation type="submission" date="2021-12" db="EMBL/GenBank/DDBJ databases">
        <title>Discovery of the Pendulisporaceae a myxobacterial family with distinct sporulation behavior and unique specialized metabolism.</title>
        <authorList>
            <person name="Garcia R."/>
            <person name="Popoff A."/>
            <person name="Bader C.D."/>
            <person name="Loehr J."/>
            <person name="Walesch S."/>
            <person name="Walt C."/>
            <person name="Boldt J."/>
            <person name="Bunk B."/>
            <person name="Haeckl F.J.F.P.J."/>
            <person name="Gunesch A.P."/>
            <person name="Birkelbach J."/>
            <person name="Nuebel U."/>
            <person name="Pietschmann T."/>
            <person name="Bach T."/>
            <person name="Mueller R."/>
        </authorList>
    </citation>
    <scope>NUCLEOTIDE SEQUENCE</scope>
    <source>
        <strain evidence="6">MSr11367</strain>
    </source>
</reference>
<comment type="similarity">
    <text evidence="1">Belongs to the LysR transcriptional regulatory family.</text>
</comment>
<evidence type="ECO:0000256" key="2">
    <source>
        <dbReference type="ARBA" id="ARBA00023015"/>
    </source>
</evidence>
<dbReference type="PANTHER" id="PTHR30537:SF3">
    <property type="entry name" value="TRANSCRIPTIONAL REGULATORY PROTEIN"/>
    <property type="match status" value="1"/>
</dbReference>
<dbReference type="PANTHER" id="PTHR30537">
    <property type="entry name" value="HTH-TYPE TRANSCRIPTIONAL REGULATOR"/>
    <property type="match status" value="1"/>
</dbReference>
<dbReference type="PROSITE" id="PS50931">
    <property type="entry name" value="HTH_LYSR"/>
    <property type="match status" value="1"/>
</dbReference>
<evidence type="ECO:0000259" key="5">
    <source>
        <dbReference type="PROSITE" id="PS50931"/>
    </source>
</evidence>
<evidence type="ECO:0000256" key="1">
    <source>
        <dbReference type="ARBA" id="ARBA00009437"/>
    </source>
</evidence>
<proteinExistence type="inferred from homology"/>
<dbReference type="InterPro" id="IPR036390">
    <property type="entry name" value="WH_DNA-bd_sf"/>
</dbReference>
<dbReference type="EMBL" id="CP089983">
    <property type="protein sequence ID" value="WXB04653.1"/>
    <property type="molecule type" value="Genomic_DNA"/>
</dbReference>
<dbReference type="Proteomes" id="UP001374803">
    <property type="component" value="Chromosome"/>
</dbReference>
<evidence type="ECO:0000256" key="4">
    <source>
        <dbReference type="ARBA" id="ARBA00023163"/>
    </source>
</evidence>
<dbReference type="InterPro" id="IPR005119">
    <property type="entry name" value="LysR_subst-bd"/>
</dbReference>
<feature type="domain" description="HTH lysR-type" evidence="5">
    <location>
        <begin position="8"/>
        <end position="65"/>
    </location>
</feature>
<dbReference type="Gene3D" id="3.40.190.290">
    <property type="match status" value="1"/>
</dbReference>
<name>A0ABZ2L1D1_9BACT</name>
<dbReference type="RefSeq" id="WP_394834297.1">
    <property type="nucleotide sequence ID" value="NZ_CP089929.1"/>
</dbReference>